<evidence type="ECO:0000256" key="12">
    <source>
        <dbReference type="ARBA" id="ARBA00023284"/>
    </source>
</evidence>
<dbReference type="EC" id="1.8.1.4" evidence="3 17"/>
<evidence type="ECO:0000313" key="19">
    <source>
        <dbReference type="EMBL" id="SNV32585.1"/>
    </source>
</evidence>
<evidence type="ECO:0000256" key="3">
    <source>
        <dbReference type="ARBA" id="ARBA00012608"/>
    </source>
</evidence>
<dbReference type="Pfam" id="PF02852">
    <property type="entry name" value="Pyr_redox_dim"/>
    <property type="match status" value="1"/>
</dbReference>
<evidence type="ECO:0000259" key="18">
    <source>
        <dbReference type="PROSITE" id="PS50968"/>
    </source>
</evidence>
<dbReference type="SUPFAM" id="SSF51905">
    <property type="entry name" value="FAD/NAD(P)-binding domain"/>
    <property type="match status" value="1"/>
</dbReference>
<evidence type="ECO:0000313" key="20">
    <source>
        <dbReference type="Proteomes" id="UP000215144"/>
    </source>
</evidence>
<feature type="binding site" evidence="15">
    <location>
        <begin position="266"/>
        <end position="268"/>
    </location>
    <ligand>
        <name>FAD</name>
        <dbReference type="ChEBI" id="CHEBI:57692"/>
    </ligand>
</feature>
<feature type="binding site" evidence="15">
    <location>
        <position position="428"/>
    </location>
    <ligand>
        <name>FAD</name>
        <dbReference type="ChEBI" id="CHEBI:57692"/>
    </ligand>
</feature>
<dbReference type="EMBL" id="LT906454">
    <property type="protein sequence ID" value="SNV32585.1"/>
    <property type="molecule type" value="Genomic_DNA"/>
</dbReference>
<dbReference type="InterPro" id="IPR011053">
    <property type="entry name" value="Single_hybrid_motif"/>
</dbReference>
<evidence type="ECO:0000256" key="6">
    <source>
        <dbReference type="ARBA" id="ARBA00022630"/>
    </source>
</evidence>
<dbReference type="Pfam" id="PF00364">
    <property type="entry name" value="Biotin_lipoyl"/>
    <property type="match status" value="1"/>
</dbReference>
<comment type="cofactor">
    <cofactor evidence="15 17">
        <name>FAD</name>
        <dbReference type="ChEBI" id="CHEBI:57692"/>
    </cofactor>
    <text evidence="15 17">Binds 1 FAD per subunit.</text>
</comment>
<keyword evidence="9 17" id="KW-0560">Oxidoreductase</keyword>
<dbReference type="InterPro" id="IPR012999">
    <property type="entry name" value="Pyr_OxRdtase_I_AS"/>
</dbReference>
<comment type="similarity">
    <text evidence="2 17">Belongs to the class-I pyridine nucleotide-disulfide oxidoreductase family.</text>
</comment>
<sequence>MAVEIIMPKLGVDMAEGEIIEWKKAEGDTVAEGDVLLEIMSDKTNMEIEAEDSGVLLKITRQAGETVPVTETIGYIGEAGEEVEVASSAASDVDVARTTEDLESAGLEVPKAPAQEAAPAAEKAPLADNEYDIIVVGGGPAGYYAAIRGAQLGGKIAIVEKSEFGGTCLNVGCIPTKTYLKNAEILDGIKHAAGRGINLASTNYTIDMDKTVDFKNSVVKKLTGGVAGLLKANKVTMFNGLGQVNPDKTVTIGSETIKGRNIILATGSKVSRINIPGIDSKLVLTSDDILDLREMPKSLAVMGGGVVGIELGLVWASYGVDVTVIEMADRIIPAMDKEVSLELQKILAKKGMNIKTSVGVEEIVEANNQLTLKLNDGSEVVAEKALLSIGRVPQMNGLENLNLEMERNRIKVDEYQETSISGIYAPGDVNGTKMLAHAAYRMGEVAAENAMHGKVRKANLEFTPAAVYTHPEVAMVGMTEEDARAKCGDILIGKNSFTGNGRAIASNEDQGFVKVIADAKYHEILGVHIIGPAAAEMINEAATIMENELTVDELLLSIHGHPTFSEVMYEAFADVLGEAIHNPPKRK</sequence>
<keyword evidence="7" id="KW-0450">Lipoyl</keyword>
<evidence type="ECO:0000256" key="1">
    <source>
        <dbReference type="ARBA" id="ARBA00004496"/>
    </source>
</evidence>
<dbReference type="GO" id="GO:0050660">
    <property type="term" value="F:flavin adenine dinucleotide binding"/>
    <property type="evidence" value="ECO:0007669"/>
    <property type="project" value="InterPro"/>
</dbReference>
<dbReference type="Pfam" id="PF07992">
    <property type="entry name" value="Pyr_redox_2"/>
    <property type="match status" value="1"/>
</dbReference>
<evidence type="ECO:0000256" key="14">
    <source>
        <dbReference type="PIRSR" id="PIRSR000350-2"/>
    </source>
</evidence>
<evidence type="ECO:0000256" key="4">
    <source>
        <dbReference type="ARBA" id="ARBA00016961"/>
    </source>
</evidence>
<evidence type="ECO:0000256" key="9">
    <source>
        <dbReference type="ARBA" id="ARBA00023002"/>
    </source>
</evidence>
<dbReference type="PANTHER" id="PTHR22912:SF217">
    <property type="entry name" value="DIHYDROLIPOYL DEHYDROGENASE"/>
    <property type="match status" value="1"/>
</dbReference>
<comment type="miscellaneous">
    <text evidence="17">The active site is a redox-active disulfide bond.</text>
</comment>
<dbReference type="InterPro" id="IPR000089">
    <property type="entry name" value="Biotin_lipoyl"/>
</dbReference>
<dbReference type="GO" id="GO:0004148">
    <property type="term" value="F:dihydrolipoyl dehydrogenase (NADH) activity"/>
    <property type="evidence" value="ECO:0007669"/>
    <property type="project" value="UniProtKB-EC"/>
</dbReference>
<comment type="subcellular location">
    <subcellularLocation>
        <location evidence="1">Cytoplasm</location>
    </subcellularLocation>
</comment>
<dbReference type="InterPro" id="IPR003016">
    <property type="entry name" value="2-oxoA_DH_lipoyl-BS"/>
</dbReference>
<dbReference type="KEGG" id="saco:SAME_00170"/>
<feature type="domain" description="Lipoyl-binding" evidence="18">
    <location>
        <begin position="2"/>
        <end position="77"/>
    </location>
</feature>
<evidence type="ECO:0000256" key="17">
    <source>
        <dbReference type="RuleBase" id="RU003692"/>
    </source>
</evidence>
<dbReference type="GO" id="GO:0006103">
    <property type="term" value="P:2-oxoglutarate metabolic process"/>
    <property type="evidence" value="ECO:0007669"/>
    <property type="project" value="TreeGrafter"/>
</dbReference>
<dbReference type="InterPro" id="IPR016156">
    <property type="entry name" value="FAD/NAD-linked_Rdtase_dimer_sf"/>
</dbReference>
<keyword evidence="5" id="KW-0963">Cytoplasm</keyword>
<dbReference type="InterPro" id="IPR004099">
    <property type="entry name" value="Pyr_nucl-diS_OxRdtase_dimer"/>
</dbReference>
<dbReference type="PIRSF" id="PIRSF000350">
    <property type="entry name" value="Mercury_reductase_MerA"/>
    <property type="match status" value="1"/>
</dbReference>
<reference evidence="19 20" key="1">
    <citation type="submission" date="2017-06" db="EMBL/GenBank/DDBJ databases">
        <authorList>
            <consortium name="Pathogen Informatics"/>
        </authorList>
    </citation>
    <scope>NUCLEOTIDE SEQUENCE [LARGE SCALE GENOMIC DNA]</scope>
    <source>
        <strain evidence="19 20">NCTC11291</strain>
    </source>
</reference>
<keyword evidence="6 17" id="KW-0285">Flavoprotein</keyword>
<evidence type="ECO:0000256" key="5">
    <source>
        <dbReference type="ARBA" id="ARBA00022490"/>
    </source>
</evidence>
<dbReference type="InterPro" id="IPR006258">
    <property type="entry name" value="Lipoamide_DH"/>
</dbReference>
<evidence type="ECO:0000256" key="2">
    <source>
        <dbReference type="ARBA" id="ARBA00007532"/>
    </source>
</evidence>
<gene>
    <name evidence="19" type="ORF">SAMEA4504048_00170</name>
</gene>
<feature type="binding site" evidence="15">
    <location>
        <begin position="434"/>
        <end position="437"/>
    </location>
    <ligand>
        <name>FAD</name>
        <dbReference type="ChEBI" id="CHEBI:57692"/>
    </ligand>
</feature>
<evidence type="ECO:0000256" key="13">
    <source>
        <dbReference type="ARBA" id="ARBA00049187"/>
    </source>
</evidence>
<dbReference type="SUPFAM" id="SSF55424">
    <property type="entry name" value="FAD/NAD-linked reductases, dimerisation (C-terminal) domain"/>
    <property type="match status" value="1"/>
</dbReference>
<feature type="active site" description="Proton acceptor" evidence="14">
    <location>
        <position position="561"/>
    </location>
</feature>
<dbReference type="InterPro" id="IPR023753">
    <property type="entry name" value="FAD/NAD-binding_dom"/>
</dbReference>
<feature type="binding site" evidence="15">
    <location>
        <position position="177"/>
    </location>
    <ligand>
        <name>FAD</name>
        <dbReference type="ChEBI" id="CHEBI:57692"/>
    </ligand>
</feature>
<dbReference type="Proteomes" id="UP000215144">
    <property type="component" value="Chromosome 1"/>
</dbReference>
<name>A0A239WD93_STRAI</name>
<comment type="catalytic activity">
    <reaction evidence="13 17">
        <text>N(6)-[(R)-dihydrolipoyl]-L-lysyl-[protein] + NAD(+) = N(6)-[(R)-lipoyl]-L-lysyl-[protein] + NADH + H(+)</text>
        <dbReference type="Rhea" id="RHEA:15045"/>
        <dbReference type="Rhea" id="RHEA-COMP:10474"/>
        <dbReference type="Rhea" id="RHEA-COMP:10475"/>
        <dbReference type="ChEBI" id="CHEBI:15378"/>
        <dbReference type="ChEBI" id="CHEBI:57540"/>
        <dbReference type="ChEBI" id="CHEBI:57945"/>
        <dbReference type="ChEBI" id="CHEBI:83099"/>
        <dbReference type="ChEBI" id="CHEBI:83100"/>
        <dbReference type="EC" id="1.8.1.4"/>
    </reaction>
</comment>
<protein>
    <recommendedName>
        <fullName evidence="4 17">Dihydrolipoyl dehydrogenase</fullName>
        <ecNumber evidence="3 17">1.8.1.4</ecNumber>
    </recommendedName>
</protein>
<dbReference type="PROSITE" id="PS00189">
    <property type="entry name" value="LIPOYL"/>
    <property type="match status" value="1"/>
</dbReference>
<keyword evidence="8 15" id="KW-0274">FAD</keyword>
<dbReference type="GO" id="GO:0005737">
    <property type="term" value="C:cytoplasm"/>
    <property type="evidence" value="ECO:0007669"/>
    <property type="project" value="UniProtKB-SubCell"/>
</dbReference>
<dbReference type="SUPFAM" id="SSF51230">
    <property type="entry name" value="Single hybrid motif"/>
    <property type="match status" value="1"/>
</dbReference>
<accession>A0A239WD93</accession>
<dbReference type="CDD" id="cd06849">
    <property type="entry name" value="lipoyl_domain"/>
    <property type="match status" value="1"/>
</dbReference>
<dbReference type="NCBIfam" id="TIGR01350">
    <property type="entry name" value="lipoamide_DH"/>
    <property type="match status" value="1"/>
</dbReference>
<dbReference type="InterPro" id="IPR050151">
    <property type="entry name" value="Class-I_Pyr_Nuc-Dis_Oxidored"/>
</dbReference>
<dbReference type="STRING" id="1326.BU200_02685"/>
<feature type="binding site" evidence="15">
    <location>
        <begin position="303"/>
        <end position="310"/>
    </location>
    <ligand>
        <name>NAD(+)</name>
        <dbReference type="ChEBI" id="CHEBI:57540"/>
    </ligand>
</feature>
<dbReference type="Gene3D" id="3.30.390.30">
    <property type="match status" value="1"/>
</dbReference>
<evidence type="ECO:0000256" key="10">
    <source>
        <dbReference type="ARBA" id="ARBA00023027"/>
    </source>
</evidence>
<feature type="disulfide bond" description="Redox-active" evidence="16">
    <location>
        <begin position="168"/>
        <end position="173"/>
    </location>
</feature>
<dbReference type="PRINTS" id="PR00411">
    <property type="entry name" value="PNDRDTASEI"/>
</dbReference>
<dbReference type="Gene3D" id="2.40.50.100">
    <property type="match status" value="1"/>
</dbReference>
<dbReference type="OrthoDB" id="9800167at2"/>
<evidence type="ECO:0000256" key="11">
    <source>
        <dbReference type="ARBA" id="ARBA00023157"/>
    </source>
</evidence>
<dbReference type="InterPro" id="IPR036188">
    <property type="entry name" value="FAD/NAD-bd_sf"/>
</dbReference>
<keyword evidence="12 17" id="KW-0676">Redox-active center</keyword>
<keyword evidence="10 15" id="KW-0520">NAD</keyword>
<dbReference type="PROSITE" id="PS50968">
    <property type="entry name" value="BIOTINYL_LIPOYL"/>
    <property type="match status" value="1"/>
</dbReference>
<keyword evidence="11" id="KW-1015">Disulfide bond</keyword>
<organism evidence="19 20">
    <name type="scientific">Streptococcus acidominimus</name>
    <dbReference type="NCBI Taxonomy" id="1326"/>
    <lineage>
        <taxon>Bacteria</taxon>
        <taxon>Bacillati</taxon>
        <taxon>Bacillota</taxon>
        <taxon>Bacilli</taxon>
        <taxon>Lactobacillales</taxon>
        <taxon>Streptococcaceae</taxon>
        <taxon>Streptococcus</taxon>
    </lineage>
</organism>
<dbReference type="PROSITE" id="PS00076">
    <property type="entry name" value="PYRIDINE_REDOX_1"/>
    <property type="match status" value="1"/>
</dbReference>
<evidence type="ECO:0000256" key="8">
    <source>
        <dbReference type="ARBA" id="ARBA00022827"/>
    </source>
</evidence>
<dbReference type="FunFam" id="3.30.390.30:FF:000001">
    <property type="entry name" value="Dihydrolipoyl dehydrogenase"/>
    <property type="match status" value="1"/>
</dbReference>
<dbReference type="RefSeq" id="WP_017770601.1">
    <property type="nucleotide sequence ID" value="NZ_LT906454.1"/>
</dbReference>
<keyword evidence="15" id="KW-0547">Nucleotide-binding</keyword>
<feature type="binding site" evidence="15">
    <location>
        <position position="242"/>
    </location>
    <ligand>
        <name>FAD</name>
        <dbReference type="ChEBI" id="CHEBI:57692"/>
    </ligand>
</feature>
<dbReference type="PANTHER" id="PTHR22912">
    <property type="entry name" value="DISULFIDE OXIDOREDUCTASE"/>
    <property type="match status" value="1"/>
</dbReference>
<dbReference type="InterPro" id="IPR001100">
    <property type="entry name" value="Pyr_nuc-diS_OxRdtase"/>
</dbReference>
<proteinExistence type="inferred from homology"/>
<evidence type="ECO:0000256" key="7">
    <source>
        <dbReference type="ARBA" id="ARBA00022823"/>
    </source>
</evidence>
<dbReference type="AlphaFoldDB" id="A0A239WD93"/>
<evidence type="ECO:0000256" key="15">
    <source>
        <dbReference type="PIRSR" id="PIRSR000350-3"/>
    </source>
</evidence>
<feature type="binding site" evidence="15">
    <location>
        <position position="326"/>
    </location>
    <ligand>
        <name>NAD(+)</name>
        <dbReference type="ChEBI" id="CHEBI:57540"/>
    </ligand>
</feature>
<feature type="binding site" evidence="15">
    <location>
        <position position="390"/>
    </location>
    <ligand>
        <name>NAD(+)</name>
        <dbReference type="ChEBI" id="CHEBI:57540"/>
    </ligand>
</feature>
<evidence type="ECO:0000256" key="16">
    <source>
        <dbReference type="PIRSR" id="PIRSR000350-4"/>
    </source>
</evidence>
<dbReference type="Gene3D" id="3.50.50.60">
    <property type="entry name" value="FAD/NAD(P)-binding domain"/>
    <property type="match status" value="2"/>
</dbReference>
<dbReference type="PRINTS" id="PR00368">
    <property type="entry name" value="FADPNR"/>
</dbReference>